<keyword evidence="2" id="KW-0808">Transferase</keyword>
<protein>
    <submittedName>
        <fullName evidence="2">GNAT family N-acetyltransferase</fullName>
    </submittedName>
</protein>
<dbReference type="Pfam" id="PF00583">
    <property type="entry name" value="Acetyltransf_1"/>
    <property type="match status" value="1"/>
</dbReference>
<proteinExistence type="predicted"/>
<dbReference type="InterPro" id="IPR000182">
    <property type="entry name" value="GNAT_dom"/>
</dbReference>
<dbReference type="Gene3D" id="3.40.630.30">
    <property type="match status" value="1"/>
</dbReference>
<dbReference type="GO" id="GO:0016747">
    <property type="term" value="F:acyltransferase activity, transferring groups other than amino-acyl groups"/>
    <property type="evidence" value="ECO:0007669"/>
    <property type="project" value="InterPro"/>
</dbReference>
<dbReference type="SUPFAM" id="SSF55729">
    <property type="entry name" value="Acyl-CoA N-acyltransferases (Nat)"/>
    <property type="match status" value="1"/>
</dbReference>
<sequence>MYIKLLTEQQELREAFPVMKELRTHLTEDSYLELLDTMKRDGYRLYALYADEQITALAGVAIRTNFYYKKHLFVYDLITRAQDRSKGYGELLLGHVHELAKQEGCEIVALESGLHRTDAHRFYETKMGYERFCYSFKKMLL</sequence>
<evidence type="ECO:0000313" key="2">
    <source>
        <dbReference type="EMBL" id="RNB85866.1"/>
    </source>
</evidence>
<organism evidence="2 3">
    <name type="scientific">Brevibacillus fluminis</name>
    <dbReference type="NCBI Taxonomy" id="511487"/>
    <lineage>
        <taxon>Bacteria</taxon>
        <taxon>Bacillati</taxon>
        <taxon>Bacillota</taxon>
        <taxon>Bacilli</taxon>
        <taxon>Bacillales</taxon>
        <taxon>Paenibacillaceae</taxon>
        <taxon>Brevibacillus</taxon>
    </lineage>
</organism>
<dbReference type="InterPro" id="IPR016181">
    <property type="entry name" value="Acyl_CoA_acyltransferase"/>
</dbReference>
<gene>
    <name evidence="2" type="ORF">EDM56_17860</name>
</gene>
<dbReference type="RefSeq" id="WP_122919278.1">
    <property type="nucleotide sequence ID" value="NZ_RHHQ01000013.1"/>
</dbReference>
<feature type="domain" description="N-acetyltransferase" evidence="1">
    <location>
        <begin position="1"/>
        <end position="141"/>
    </location>
</feature>
<evidence type="ECO:0000259" key="1">
    <source>
        <dbReference type="PROSITE" id="PS51186"/>
    </source>
</evidence>
<dbReference type="AlphaFoldDB" id="A0A3M8DCW9"/>
<keyword evidence="3" id="KW-1185">Reference proteome</keyword>
<name>A0A3M8DCW9_9BACL</name>
<accession>A0A3M8DCW9</accession>
<dbReference type="Proteomes" id="UP000271031">
    <property type="component" value="Unassembled WGS sequence"/>
</dbReference>
<comment type="caution">
    <text evidence="2">The sequence shown here is derived from an EMBL/GenBank/DDBJ whole genome shotgun (WGS) entry which is preliminary data.</text>
</comment>
<dbReference type="OrthoDB" id="9805924at2"/>
<dbReference type="PROSITE" id="PS51186">
    <property type="entry name" value="GNAT"/>
    <property type="match status" value="1"/>
</dbReference>
<evidence type="ECO:0000313" key="3">
    <source>
        <dbReference type="Proteomes" id="UP000271031"/>
    </source>
</evidence>
<reference evidence="2 3" key="1">
    <citation type="submission" date="2018-10" db="EMBL/GenBank/DDBJ databases">
        <title>Phylogenomics of Brevibacillus.</title>
        <authorList>
            <person name="Dunlap C."/>
        </authorList>
    </citation>
    <scope>NUCLEOTIDE SEQUENCE [LARGE SCALE GENOMIC DNA]</scope>
    <source>
        <strain evidence="2 3">JCM 15716</strain>
    </source>
</reference>
<dbReference type="EMBL" id="RHHQ01000013">
    <property type="protein sequence ID" value="RNB85866.1"/>
    <property type="molecule type" value="Genomic_DNA"/>
</dbReference>
<dbReference type="CDD" id="cd04301">
    <property type="entry name" value="NAT_SF"/>
    <property type="match status" value="1"/>
</dbReference>